<dbReference type="InterPro" id="IPR051799">
    <property type="entry name" value="NADH_flavin_oxidoreductase"/>
</dbReference>
<dbReference type="InterPro" id="IPR013785">
    <property type="entry name" value="Aldolase_TIM"/>
</dbReference>
<dbReference type="EMBL" id="AASE01000005">
    <property type="protein sequence ID" value="EAT59328.1"/>
    <property type="molecule type" value="Genomic_DNA"/>
</dbReference>
<reference evidence="4 5" key="2">
    <citation type="submission" date="2006-07" db="EMBL/GenBank/DDBJ databases">
        <title>Sequencing of the draft genome and assembly of Chlorobium ferroxidans DSM 13031.</title>
        <authorList>
            <consortium name="US DOE Joint Genome Institute (JGI-PGF)"/>
            <person name="Copeland A."/>
            <person name="Lucas S."/>
            <person name="Lapidus A."/>
            <person name="Barry K."/>
            <person name="Glavina del Rio T."/>
            <person name="Dalin E."/>
            <person name="Tice H."/>
            <person name="Bruce D."/>
            <person name="Pitluck S."/>
            <person name="Richardson P."/>
        </authorList>
    </citation>
    <scope>NUCLEOTIDE SEQUENCE [LARGE SCALE GENOMIC DNA]</scope>
    <source>
        <strain evidence="4 5">DSM 13031</strain>
    </source>
</reference>
<protein>
    <submittedName>
        <fullName evidence="4">NADH:flavin oxidoreductase/NADH oxidase</fullName>
    </submittedName>
</protein>
<feature type="domain" description="NADH:flavin oxidoreductase/NADH oxidase N-terminal" evidence="3">
    <location>
        <begin position="313"/>
        <end position="372"/>
    </location>
</feature>
<evidence type="ECO:0000259" key="3">
    <source>
        <dbReference type="Pfam" id="PF00724"/>
    </source>
</evidence>
<dbReference type="SUPFAM" id="SSF51395">
    <property type="entry name" value="FMN-linked oxidoreductases"/>
    <property type="match status" value="1"/>
</dbReference>
<dbReference type="OrthoDB" id="9772736at2"/>
<dbReference type="InterPro" id="IPR001155">
    <property type="entry name" value="OxRdtase_FMN_N"/>
</dbReference>
<accession>Q0YSR5</accession>
<keyword evidence="1" id="KW-0285">Flavoprotein</keyword>
<keyword evidence="2" id="KW-0560">Oxidoreductase</keyword>
<dbReference type="PANTHER" id="PTHR43656">
    <property type="entry name" value="BINDING OXIDOREDUCTASE, PUTATIVE (AFU_ORTHOLOGUE AFUA_2G08260)-RELATED"/>
    <property type="match status" value="1"/>
</dbReference>
<dbReference type="Proteomes" id="UP000004162">
    <property type="component" value="Unassembled WGS sequence"/>
</dbReference>
<dbReference type="GO" id="GO:0016491">
    <property type="term" value="F:oxidoreductase activity"/>
    <property type="evidence" value="ECO:0007669"/>
    <property type="project" value="UniProtKB-KW"/>
</dbReference>
<keyword evidence="5" id="KW-1185">Reference proteome</keyword>
<evidence type="ECO:0000313" key="4">
    <source>
        <dbReference type="EMBL" id="EAT59328.1"/>
    </source>
</evidence>
<dbReference type="Gene3D" id="3.20.20.70">
    <property type="entry name" value="Aldolase class I"/>
    <property type="match status" value="1"/>
</dbReference>
<dbReference type="GO" id="GO:0010181">
    <property type="term" value="F:FMN binding"/>
    <property type="evidence" value="ECO:0007669"/>
    <property type="project" value="InterPro"/>
</dbReference>
<gene>
    <name evidence="4" type="ORF">CferDRAFT_1476</name>
</gene>
<dbReference type="AlphaFoldDB" id="Q0YSR5"/>
<sequence>MTESPGIFEPAHIGGIALRNRFIRSATHEGMADAEGAPLESLEKLYLRLARGGAGAIVTGYAGVNPQGRCSFPGMLMMHSDALVPAYRKLVNAVHHEGVPIIIQLAHCGAQTRSAVTGMKTVAPSPVRDRYFSEEVPMELTEDGIREIIDAFINAAVRAQTAGFDGVQLHLAHGYLLAQFLSGYTNRRRDRWGGSPENRFRIVSEIMAGIRQKLGNYPVLAKMNGYDGMPGGMRSEEAVKVAMMLEASGCSAVEISSGTIGEGLAVMRGPRIPAEALFAANFKLTALPKLLRPVIARILPMISPASPKPYRSYNLDVASTIRKGVSIPVITVGGIHTLEDASKAIADGATDFVSMSRPFINDPSIAKKFEDGSRNASRCTMCNYCAIMIEKEPLRCWNGRIPQRV</sequence>
<dbReference type="PANTHER" id="PTHR43656:SF2">
    <property type="entry name" value="BINDING OXIDOREDUCTASE, PUTATIVE (AFU_ORTHOLOGUE AFUA_2G08260)-RELATED"/>
    <property type="match status" value="1"/>
</dbReference>
<name>Q0YSR5_9CHLB</name>
<evidence type="ECO:0000313" key="5">
    <source>
        <dbReference type="Proteomes" id="UP000004162"/>
    </source>
</evidence>
<dbReference type="Pfam" id="PF00724">
    <property type="entry name" value="Oxidored_FMN"/>
    <property type="match status" value="2"/>
</dbReference>
<evidence type="ECO:0000256" key="1">
    <source>
        <dbReference type="ARBA" id="ARBA00022630"/>
    </source>
</evidence>
<proteinExistence type="predicted"/>
<evidence type="ECO:0000256" key="2">
    <source>
        <dbReference type="ARBA" id="ARBA00023002"/>
    </source>
</evidence>
<feature type="domain" description="NADH:flavin oxidoreductase/NADH oxidase N-terminal" evidence="3">
    <location>
        <begin position="7"/>
        <end position="252"/>
    </location>
</feature>
<comment type="caution">
    <text evidence="4">The sequence shown here is derived from an EMBL/GenBank/DDBJ whole genome shotgun (WGS) entry which is preliminary data.</text>
</comment>
<reference evidence="4 5" key="1">
    <citation type="submission" date="2006-07" db="EMBL/GenBank/DDBJ databases">
        <title>Annotation of the draft genome assembly of Chlorobium ferroxidans DSM 13031.</title>
        <authorList>
            <consortium name="US DOE Joint Genome Institute (JGI-ORNL)"/>
            <person name="Larimer F."/>
            <person name="Land M."/>
            <person name="Hauser L."/>
        </authorList>
    </citation>
    <scope>NUCLEOTIDE SEQUENCE [LARGE SCALE GENOMIC DNA]</scope>
    <source>
        <strain evidence="4 5">DSM 13031</strain>
    </source>
</reference>
<dbReference type="RefSeq" id="WP_006365984.1">
    <property type="nucleotide sequence ID" value="NZ_AASE01000005.1"/>
</dbReference>
<organism evidence="4 5">
    <name type="scientific">Chlorobium ferrooxidans DSM 13031</name>
    <dbReference type="NCBI Taxonomy" id="377431"/>
    <lineage>
        <taxon>Bacteria</taxon>
        <taxon>Pseudomonadati</taxon>
        <taxon>Chlorobiota</taxon>
        <taxon>Chlorobiia</taxon>
        <taxon>Chlorobiales</taxon>
        <taxon>Chlorobiaceae</taxon>
        <taxon>Chlorobium/Pelodictyon group</taxon>
        <taxon>Chlorobium</taxon>
    </lineage>
</organism>
<dbReference type="CDD" id="cd02803">
    <property type="entry name" value="OYE_like_FMN_family"/>
    <property type="match status" value="1"/>
</dbReference>